<evidence type="ECO:0000256" key="7">
    <source>
        <dbReference type="ARBA" id="ARBA00023136"/>
    </source>
</evidence>
<evidence type="ECO:0000256" key="9">
    <source>
        <dbReference type="RuleBase" id="RU364020"/>
    </source>
</evidence>
<dbReference type="EC" id="2.8.2.-" evidence="9"/>
<proteinExistence type="inferred from homology"/>
<comment type="similarity">
    <text evidence="2 9">Belongs to the sulfotransferase 2 family.</text>
</comment>
<keyword evidence="6 9" id="KW-0333">Golgi apparatus</keyword>
<dbReference type="Proteomes" id="UP000694888">
    <property type="component" value="Unplaced"/>
</dbReference>
<dbReference type="PANTHER" id="PTHR12137:SF54">
    <property type="entry name" value="CARBOHYDRATE SULFOTRANSFERASE"/>
    <property type="match status" value="1"/>
</dbReference>
<accession>A0ABM0JP03</accession>
<keyword evidence="7" id="KW-0472">Membrane</keyword>
<dbReference type="InterPro" id="IPR018011">
    <property type="entry name" value="Carb_sulfotrans_8-10"/>
</dbReference>
<keyword evidence="5" id="KW-1133">Transmembrane helix</keyword>
<reference evidence="11" key="1">
    <citation type="submission" date="2025-08" db="UniProtKB">
        <authorList>
            <consortium name="RefSeq"/>
        </authorList>
    </citation>
    <scope>IDENTIFICATION</scope>
</reference>
<keyword evidence="9" id="KW-0735">Signal-anchor</keyword>
<protein>
    <recommendedName>
        <fullName evidence="9">Carbohydrate sulfotransferase</fullName>
        <ecNumber evidence="9">2.8.2.-</ecNumber>
    </recommendedName>
</protein>
<dbReference type="InterPro" id="IPR005331">
    <property type="entry name" value="Sulfotransferase"/>
</dbReference>
<dbReference type="PANTHER" id="PTHR12137">
    <property type="entry name" value="CARBOHYDRATE SULFOTRANSFERASE"/>
    <property type="match status" value="1"/>
</dbReference>
<dbReference type="GeneID" id="101858627"/>
<dbReference type="Pfam" id="PF03567">
    <property type="entry name" value="Sulfotransfer_2"/>
    <property type="match status" value="1"/>
</dbReference>
<evidence type="ECO:0000256" key="2">
    <source>
        <dbReference type="ARBA" id="ARBA00006339"/>
    </source>
</evidence>
<evidence type="ECO:0000256" key="1">
    <source>
        <dbReference type="ARBA" id="ARBA00004323"/>
    </source>
</evidence>
<evidence type="ECO:0000313" key="10">
    <source>
        <dbReference type="Proteomes" id="UP000694888"/>
    </source>
</evidence>
<gene>
    <name evidence="11" type="primary">LOC101858627</name>
</gene>
<evidence type="ECO:0000256" key="3">
    <source>
        <dbReference type="ARBA" id="ARBA00022679"/>
    </source>
</evidence>
<comment type="subcellular location">
    <subcellularLocation>
        <location evidence="1 9">Golgi apparatus membrane</location>
        <topology evidence="1 9">Single-pass type II membrane protein</topology>
    </subcellularLocation>
</comment>
<keyword evidence="4" id="KW-0812">Transmembrane</keyword>
<keyword evidence="8 9" id="KW-0325">Glycoprotein</keyword>
<dbReference type="RefSeq" id="XP_005098152.2">
    <property type="nucleotide sequence ID" value="XM_005098095.2"/>
</dbReference>
<evidence type="ECO:0000256" key="6">
    <source>
        <dbReference type="ARBA" id="ARBA00023034"/>
    </source>
</evidence>
<evidence type="ECO:0000313" key="11">
    <source>
        <dbReference type="RefSeq" id="XP_005098152.2"/>
    </source>
</evidence>
<evidence type="ECO:0000256" key="8">
    <source>
        <dbReference type="ARBA" id="ARBA00023180"/>
    </source>
</evidence>
<sequence>MPRHMIPKLGSWLLRNKRHNLVILTVLCALCLLLWRRAEPSTNSTDLTFHKGSLEIREAAATTLITSNARLQAAANDSHNLRRQHVISHCSRKHGDQWSSRKQRVPKFSTSPIISTKHGLMYCPVGKVASSYFTRYVITLDQPGPMTSPYDIPIQKAGRDRCQNLASLGNSDKAVTFLQKAVKVVFGRNPFSRVFSAYIDKVYSPNPFYWRYWGERAIHLSGQQVKDKCASEVTFKQFVAVVVKELVTKDVHLKPVYEECKMCDVIYDVVGKLETTTDDIDFLSASLNVSSAFQHDGKYSYTASIDTVLDAVESPFSWKKDIQACMSLDEMGQRIWRKLQIRGIIDSRISYPFKAGEVDAMPSTKFVSACRSAVEASKDRAQLKKQKVQAFLEAYATLTLEELRDIVRVYQNEFDVFEYDTEPPRLFRDRGEVGKTDFLNWRVNWQLL</sequence>
<evidence type="ECO:0000256" key="5">
    <source>
        <dbReference type="ARBA" id="ARBA00022989"/>
    </source>
</evidence>
<name>A0ABM0JP03_APLCA</name>
<keyword evidence="10" id="KW-1185">Reference proteome</keyword>
<keyword evidence="3 9" id="KW-0808">Transferase</keyword>
<evidence type="ECO:0000256" key="4">
    <source>
        <dbReference type="ARBA" id="ARBA00022692"/>
    </source>
</evidence>
<keyword evidence="9" id="KW-0119">Carbohydrate metabolism</keyword>
<organism evidence="10 11">
    <name type="scientific">Aplysia californica</name>
    <name type="common">California sea hare</name>
    <dbReference type="NCBI Taxonomy" id="6500"/>
    <lineage>
        <taxon>Eukaryota</taxon>
        <taxon>Metazoa</taxon>
        <taxon>Spiralia</taxon>
        <taxon>Lophotrochozoa</taxon>
        <taxon>Mollusca</taxon>
        <taxon>Gastropoda</taxon>
        <taxon>Heterobranchia</taxon>
        <taxon>Euthyneura</taxon>
        <taxon>Tectipleura</taxon>
        <taxon>Aplysiida</taxon>
        <taxon>Aplysioidea</taxon>
        <taxon>Aplysiidae</taxon>
        <taxon>Aplysia</taxon>
    </lineage>
</organism>